<feature type="transmembrane region" description="Helical" evidence="2">
    <location>
        <begin position="96"/>
        <end position="116"/>
    </location>
</feature>
<dbReference type="InterPro" id="IPR045339">
    <property type="entry name" value="DUF6534"/>
</dbReference>
<evidence type="ECO:0000259" key="3">
    <source>
        <dbReference type="Pfam" id="PF20152"/>
    </source>
</evidence>
<feature type="transmembrane region" description="Helical" evidence="2">
    <location>
        <begin position="205"/>
        <end position="227"/>
    </location>
</feature>
<feature type="compositionally biased region" description="Polar residues" evidence="1">
    <location>
        <begin position="271"/>
        <end position="291"/>
    </location>
</feature>
<comment type="caution">
    <text evidence="4">The sequence shown here is derived from an EMBL/GenBank/DDBJ whole genome shotgun (WGS) entry which is preliminary data.</text>
</comment>
<keyword evidence="2" id="KW-0472">Membrane</keyword>
<feature type="transmembrane region" description="Helical" evidence="2">
    <location>
        <begin position="233"/>
        <end position="253"/>
    </location>
</feature>
<dbReference type="Proteomes" id="UP001498398">
    <property type="component" value="Unassembled WGS sequence"/>
</dbReference>
<protein>
    <recommendedName>
        <fullName evidence="3">DUF6534 domain-containing protein</fullName>
    </recommendedName>
</protein>
<accession>A0ABR1JCZ5</accession>
<dbReference type="PANTHER" id="PTHR40465:SF1">
    <property type="entry name" value="DUF6534 DOMAIN-CONTAINING PROTEIN"/>
    <property type="match status" value="1"/>
</dbReference>
<evidence type="ECO:0000256" key="1">
    <source>
        <dbReference type="SAM" id="MobiDB-lite"/>
    </source>
</evidence>
<organism evidence="4 5">
    <name type="scientific">Marasmiellus scandens</name>
    <dbReference type="NCBI Taxonomy" id="2682957"/>
    <lineage>
        <taxon>Eukaryota</taxon>
        <taxon>Fungi</taxon>
        <taxon>Dikarya</taxon>
        <taxon>Basidiomycota</taxon>
        <taxon>Agaricomycotina</taxon>
        <taxon>Agaricomycetes</taxon>
        <taxon>Agaricomycetidae</taxon>
        <taxon>Agaricales</taxon>
        <taxon>Marasmiineae</taxon>
        <taxon>Omphalotaceae</taxon>
        <taxon>Marasmiellus</taxon>
    </lineage>
</organism>
<evidence type="ECO:0000313" key="4">
    <source>
        <dbReference type="EMBL" id="KAK7458170.1"/>
    </source>
</evidence>
<feature type="domain" description="DUF6534" evidence="3">
    <location>
        <begin position="169"/>
        <end position="256"/>
    </location>
</feature>
<evidence type="ECO:0000313" key="5">
    <source>
        <dbReference type="Proteomes" id="UP001498398"/>
    </source>
</evidence>
<name>A0ABR1JCZ5_9AGAR</name>
<feature type="transmembrane region" description="Helical" evidence="2">
    <location>
        <begin position="123"/>
        <end position="144"/>
    </location>
</feature>
<feature type="transmembrane region" description="Helical" evidence="2">
    <location>
        <begin position="164"/>
        <end position="185"/>
    </location>
</feature>
<feature type="transmembrane region" description="Helical" evidence="2">
    <location>
        <begin position="52"/>
        <end position="76"/>
    </location>
</feature>
<keyword evidence="2" id="KW-0812">Transmembrane</keyword>
<feature type="transmembrane region" description="Helical" evidence="2">
    <location>
        <begin position="20"/>
        <end position="40"/>
    </location>
</feature>
<dbReference type="EMBL" id="JBANRG010000018">
    <property type="protein sequence ID" value="KAK7458170.1"/>
    <property type="molecule type" value="Genomic_DNA"/>
</dbReference>
<feature type="region of interest" description="Disordered" evidence="1">
    <location>
        <begin position="271"/>
        <end position="293"/>
    </location>
</feature>
<keyword evidence="2" id="KW-1133">Transmembrane helix</keyword>
<reference evidence="4 5" key="1">
    <citation type="submission" date="2024-01" db="EMBL/GenBank/DDBJ databases">
        <title>A draft genome for the cacao thread blight pathogen Marasmiellus scandens.</title>
        <authorList>
            <person name="Baruah I.K."/>
            <person name="Leung J."/>
            <person name="Bukari Y."/>
            <person name="Amoako-Attah I."/>
            <person name="Meinhardt L.W."/>
            <person name="Bailey B.A."/>
            <person name="Cohen S.P."/>
        </authorList>
    </citation>
    <scope>NUCLEOTIDE SEQUENCE [LARGE SCALE GENOMIC DNA]</scope>
    <source>
        <strain evidence="4 5">GH-19</strain>
    </source>
</reference>
<keyword evidence="5" id="KW-1185">Reference proteome</keyword>
<proteinExistence type="predicted"/>
<gene>
    <name evidence="4" type="ORF">VKT23_010078</name>
</gene>
<evidence type="ECO:0000256" key="2">
    <source>
        <dbReference type="SAM" id="Phobius"/>
    </source>
</evidence>
<sequence>MPTLPAIPDDIGIIAGPTLIGINLNWGLLGVAMVQIYIYHLSSFKDPKWVKIMVYFLGALELIQSALASVDGYHWFAKGFGNMITLDDPYISAFDSPFLDGLIALMVQLFFCYRIWVLHKSYFLVAAVAIMSFTQAAGAMAVGIQGHIEGSLASIPKHLAAQILWLGGSALADTLIAGIMTYTLLKSRNSAFPTANKLVLKIVRLIIETNTLTASTALLALILVLAAPDKPTLSVPVSYVFGKLYTNTFLAVLNNRLLLQQKKAPVTFGSSFNPNNINTPEQGGHLPSNTGEEYDLGVRMHTEVYTCADDGQDLRENSIKYHSSLNE</sequence>
<dbReference type="Pfam" id="PF20152">
    <property type="entry name" value="DUF6534"/>
    <property type="match status" value="1"/>
</dbReference>
<dbReference type="PANTHER" id="PTHR40465">
    <property type="entry name" value="CHROMOSOME 1, WHOLE GENOME SHOTGUN SEQUENCE"/>
    <property type="match status" value="1"/>
</dbReference>